<comment type="catalytic activity">
    <reaction evidence="3">
        <text>Hydrolysis of (1-&gt;4)-beta-linkages between N-acetylmuramic acid and N-acetyl-D-glucosamine residues in a peptidoglycan and between N-acetyl-D-glucosamine residues in chitodextrins.</text>
        <dbReference type="EC" id="3.2.1.17"/>
    </reaction>
</comment>
<dbReference type="InterPro" id="IPR023347">
    <property type="entry name" value="Lysozyme_dom_sf"/>
</dbReference>
<evidence type="ECO:0000313" key="4">
    <source>
        <dbReference type="EMBL" id="MDR6527434.1"/>
    </source>
</evidence>
<organism evidence="4 5">
    <name type="scientific">Chryseobacterium rhizosphaerae</name>
    <dbReference type="NCBI Taxonomy" id="395937"/>
    <lineage>
        <taxon>Bacteria</taxon>
        <taxon>Pseudomonadati</taxon>
        <taxon>Bacteroidota</taxon>
        <taxon>Flavobacteriia</taxon>
        <taxon>Flavobacteriales</taxon>
        <taxon>Weeksellaceae</taxon>
        <taxon>Chryseobacterium group</taxon>
        <taxon>Chryseobacterium</taxon>
    </lineage>
</organism>
<dbReference type="EMBL" id="JAVDQY010000003">
    <property type="protein sequence ID" value="MDR6527434.1"/>
    <property type="molecule type" value="Genomic_DNA"/>
</dbReference>
<dbReference type="Pfam" id="PF00959">
    <property type="entry name" value="Phage_lysozyme"/>
    <property type="match status" value="1"/>
</dbReference>
<protein>
    <recommendedName>
        <fullName evidence="3">Lysozyme</fullName>
        <ecNumber evidence="3">3.2.1.17</ecNumber>
    </recommendedName>
</protein>
<sequence length="69" mass="7805">MKGAINKASVEKRATIFTKKEAEYALRQDLKVYENIVAKKVRVPITQNQFDTLVSHTYNTGGQMDCLSL</sequence>
<dbReference type="Gene3D" id="1.10.530.40">
    <property type="match status" value="1"/>
</dbReference>
<dbReference type="SUPFAM" id="SSF53955">
    <property type="entry name" value="Lysozyme-like"/>
    <property type="match status" value="1"/>
</dbReference>
<dbReference type="InterPro" id="IPR023346">
    <property type="entry name" value="Lysozyme-like_dom_sf"/>
</dbReference>
<reference evidence="4" key="1">
    <citation type="submission" date="2023-07" db="EMBL/GenBank/DDBJ databases">
        <title>Sorghum-associated microbial communities from plants grown in Nebraska, USA.</title>
        <authorList>
            <person name="Schachtman D."/>
        </authorList>
    </citation>
    <scope>NUCLEOTIDE SEQUENCE</scope>
    <source>
        <strain evidence="4">DS2360</strain>
    </source>
</reference>
<evidence type="ECO:0000256" key="3">
    <source>
        <dbReference type="RuleBase" id="RU003788"/>
    </source>
</evidence>
<dbReference type="InterPro" id="IPR002196">
    <property type="entry name" value="Glyco_hydro_24"/>
</dbReference>
<dbReference type="Proteomes" id="UP001184861">
    <property type="component" value="Unassembled WGS sequence"/>
</dbReference>
<keyword evidence="3" id="KW-0378">Hydrolase</keyword>
<dbReference type="GO" id="GO:0009253">
    <property type="term" value="P:peptidoglycan catabolic process"/>
    <property type="evidence" value="ECO:0007669"/>
    <property type="project" value="InterPro"/>
</dbReference>
<dbReference type="EC" id="3.2.1.17" evidence="3"/>
<dbReference type="GO" id="GO:0042742">
    <property type="term" value="P:defense response to bacterium"/>
    <property type="evidence" value="ECO:0007669"/>
    <property type="project" value="UniProtKB-KW"/>
</dbReference>
<evidence type="ECO:0000256" key="1">
    <source>
        <dbReference type="ARBA" id="ARBA00022529"/>
    </source>
</evidence>
<keyword evidence="3" id="KW-0326">Glycosidase</keyword>
<evidence type="ECO:0000256" key="2">
    <source>
        <dbReference type="ARBA" id="ARBA00022638"/>
    </source>
</evidence>
<name>A0AAE4C4C5_9FLAO</name>
<accession>A0AAE4C4C5</accession>
<comment type="caution">
    <text evidence="4">The sequence shown here is derived from an EMBL/GenBank/DDBJ whole genome shotgun (WGS) entry which is preliminary data.</text>
</comment>
<keyword evidence="2 3" id="KW-0081">Bacteriolytic enzyme</keyword>
<comment type="similarity">
    <text evidence="3">Belongs to the glycosyl hydrolase 24 family.</text>
</comment>
<dbReference type="GO" id="GO:0003796">
    <property type="term" value="F:lysozyme activity"/>
    <property type="evidence" value="ECO:0007669"/>
    <property type="project" value="UniProtKB-EC"/>
</dbReference>
<keyword evidence="1 3" id="KW-0929">Antimicrobial</keyword>
<evidence type="ECO:0000313" key="5">
    <source>
        <dbReference type="Proteomes" id="UP001184861"/>
    </source>
</evidence>
<dbReference type="GO" id="GO:0016998">
    <property type="term" value="P:cell wall macromolecule catabolic process"/>
    <property type="evidence" value="ECO:0007669"/>
    <property type="project" value="InterPro"/>
</dbReference>
<dbReference type="GO" id="GO:0031640">
    <property type="term" value="P:killing of cells of another organism"/>
    <property type="evidence" value="ECO:0007669"/>
    <property type="project" value="UniProtKB-KW"/>
</dbReference>
<gene>
    <name evidence="4" type="ORF">J2787_002826</name>
</gene>
<proteinExistence type="inferred from homology"/>
<dbReference type="AlphaFoldDB" id="A0AAE4C4C5"/>